<reference evidence="11" key="2">
    <citation type="journal article" date="2014" name="ISME J.">
        <title>Microbial stratification in low pH oxic and suboxic macroscopic growths along an acid mine drainage.</title>
        <authorList>
            <person name="Mendez-Garcia C."/>
            <person name="Mesa V."/>
            <person name="Sprenger R.R."/>
            <person name="Richter M."/>
            <person name="Diez M.S."/>
            <person name="Solano J."/>
            <person name="Bargiela R."/>
            <person name="Golyshina O.V."/>
            <person name="Manteca A."/>
            <person name="Ramos J.L."/>
            <person name="Gallego J.R."/>
            <person name="Llorente I."/>
            <person name="Martins Dos Santos V.A."/>
            <person name="Jensen O.N."/>
            <person name="Pelaez A.I."/>
            <person name="Sanchez J."/>
            <person name="Ferrer M."/>
        </authorList>
    </citation>
    <scope>NUCLEOTIDE SEQUENCE</scope>
</reference>
<organism evidence="11">
    <name type="scientific">mine drainage metagenome</name>
    <dbReference type="NCBI Taxonomy" id="410659"/>
    <lineage>
        <taxon>unclassified sequences</taxon>
        <taxon>metagenomes</taxon>
        <taxon>ecological metagenomes</taxon>
    </lineage>
</organism>
<keyword evidence="5" id="KW-0548">Nucleotidyltransferase</keyword>
<dbReference type="CDD" id="cd00140">
    <property type="entry name" value="beta_clamp"/>
    <property type="match status" value="1"/>
</dbReference>
<protein>
    <submittedName>
        <fullName evidence="11">DNA polymerase III, beta subunit</fullName>
    </submittedName>
</protein>
<accession>T1AUQ1</accession>
<comment type="caution">
    <text evidence="11">The sequence shown here is derived from an EMBL/GenBank/DDBJ whole genome shotgun (WGS) entry which is preliminary data.</text>
</comment>
<evidence type="ECO:0000256" key="3">
    <source>
        <dbReference type="ARBA" id="ARBA00022490"/>
    </source>
</evidence>
<evidence type="ECO:0000256" key="7">
    <source>
        <dbReference type="ARBA" id="ARBA00022932"/>
    </source>
</evidence>
<dbReference type="InterPro" id="IPR046938">
    <property type="entry name" value="DNA_clamp_sf"/>
</dbReference>
<evidence type="ECO:0000256" key="8">
    <source>
        <dbReference type="ARBA" id="ARBA00023125"/>
    </source>
</evidence>
<evidence type="ECO:0000256" key="2">
    <source>
        <dbReference type="ARBA" id="ARBA00010752"/>
    </source>
</evidence>
<dbReference type="InterPro" id="IPR022634">
    <property type="entry name" value="DNA_polIII_beta_N"/>
</dbReference>
<dbReference type="AlphaFoldDB" id="T1AUQ1"/>
<dbReference type="GO" id="GO:0005737">
    <property type="term" value="C:cytoplasm"/>
    <property type="evidence" value="ECO:0007669"/>
    <property type="project" value="UniProtKB-SubCell"/>
</dbReference>
<dbReference type="InterPro" id="IPR022637">
    <property type="entry name" value="DNA_polIII_beta_cen"/>
</dbReference>
<keyword evidence="3" id="KW-0963">Cytoplasm</keyword>
<name>T1AUQ1_9ZZZZ</name>
<dbReference type="GO" id="GO:0009360">
    <property type="term" value="C:DNA polymerase III complex"/>
    <property type="evidence" value="ECO:0007669"/>
    <property type="project" value="InterPro"/>
</dbReference>
<evidence type="ECO:0000259" key="9">
    <source>
        <dbReference type="Pfam" id="PF00712"/>
    </source>
</evidence>
<dbReference type="PANTHER" id="PTHR30478">
    <property type="entry name" value="DNA POLYMERASE III SUBUNIT BETA"/>
    <property type="match status" value="1"/>
</dbReference>
<sequence length="191" mass="20393">MTRAVASRNTLPILSNVLVEAREASLELTATNLDLTIHHTLAATVEQPGSVTVPARILSEFVSSLPEQPLTWDLDAVHQTVRLQSGRFDAHVRGIDAAEFPPLPELTDGESFDLDPQVLLRAIEQTVIAASGDEGRPIYTGVLAEMDGAQVTLVATDGHRLAVRLIRLAEGSAVPPEVQHHHSGAGPGRAL</sequence>
<dbReference type="SMART" id="SM00480">
    <property type="entry name" value="POL3Bc"/>
    <property type="match status" value="1"/>
</dbReference>
<dbReference type="SUPFAM" id="SSF55979">
    <property type="entry name" value="DNA clamp"/>
    <property type="match status" value="2"/>
</dbReference>
<feature type="non-terminal residue" evidence="11">
    <location>
        <position position="191"/>
    </location>
</feature>
<dbReference type="Pfam" id="PF02767">
    <property type="entry name" value="DNA_pol3_beta_2"/>
    <property type="match status" value="1"/>
</dbReference>
<reference evidence="11" key="1">
    <citation type="submission" date="2013-08" db="EMBL/GenBank/DDBJ databases">
        <authorList>
            <person name="Mendez C."/>
            <person name="Richter M."/>
            <person name="Ferrer M."/>
            <person name="Sanchez J."/>
        </authorList>
    </citation>
    <scope>NUCLEOTIDE SEQUENCE</scope>
</reference>
<comment type="similarity">
    <text evidence="2">Belongs to the beta sliding clamp family.</text>
</comment>
<evidence type="ECO:0000256" key="5">
    <source>
        <dbReference type="ARBA" id="ARBA00022695"/>
    </source>
</evidence>
<feature type="domain" description="DNA polymerase III beta sliding clamp central" evidence="10">
    <location>
        <begin position="114"/>
        <end position="170"/>
    </location>
</feature>
<dbReference type="Pfam" id="PF00712">
    <property type="entry name" value="DNA_pol3_beta"/>
    <property type="match status" value="1"/>
</dbReference>
<dbReference type="GO" id="GO:0003677">
    <property type="term" value="F:DNA binding"/>
    <property type="evidence" value="ECO:0007669"/>
    <property type="project" value="UniProtKB-KW"/>
</dbReference>
<dbReference type="PANTHER" id="PTHR30478:SF0">
    <property type="entry name" value="BETA SLIDING CLAMP"/>
    <property type="match status" value="1"/>
</dbReference>
<evidence type="ECO:0000256" key="4">
    <source>
        <dbReference type="ARBA" id="ARBA00022679"/>
    </source>
</evidence>
<dbReference type="EMBL" id="AUZY01008904">
    <property type="protein sequence ID" value="EQD44434.1"/>
    <property type="molecule type" value="Genomic_DNA"/>
</dbReference>
<evidence type="ECO:0000256" key="1">
    <source>
        <dbReference type="ARBA" id="ARBA00004496"/>
    </source>
</evidence>
<dbReference type="GO" id="GO:0008408">
    <property type="term" value="F:3'-5' exonuclease activity"/>
    <property type="evidence" value="ECO:0007669"/>
    <property type="project" value="InterPro"/>
</dbReference>
<keyword evidence="4" id="KW-0808">Transferase</keyword>
<proteinExistence type="inferred from homology"/>
<dbReference type="Gene3D" id="3.10.150.10">
    <property type="entry name" value="DNA Polymerase III, subunit A, domain 2"/>
    <property type="match status" value="2"/>
</dbReference>
<gene>
    <name evidence="11" type="ORF">B1B_13525</name>
</gene>
<dbReference type="InterPro" id="IPR001001">
    <property type="entry name" value="DNA_polIII_beta"/>
</dbReference>
<keyword evidence="8" id="KW-0238">DNA-binding</keyword>
<feature type="domain" description="DNA polymerase III beta sliding clamp N-terminal" evidence="9">
    <location>
        <begin position="3"/>
        <end position="104"/>
    </location>
</feature>
<dbReference type="GO" id="GO:0006271">
    <property type="term" value="P:DNA strand elongation involved in DNA replication"/>
    <property type="evidence" value="ECO:0007669"/>
    <property type="project" value="TreeGrafter"/>
</dbReference>
<evidence type="ECO:0000313" key="11">
    <source>
        <dbReference type="EMBL" id="EQD44434.1"/>
    </source>
</evidence>
<keyword evidence="6" id="KW-0235">DNA replication</keyword>
<dbReference type="GO" id="GO:0003887">
    <property type="term" value="F:DNA-directed DNA polymerase activity"/>
    <property type="evidence" value="ECO:0007669"/>
    <property type="project" value="UniProtKB-KW"/>
</dbReference>
<comment type="subcellular location">
    <subcellularLocation>
        <location evidence="1">Cytoplasm</location>
    </subcellularLocation>
</comment>
<evidence type="ECO:0000256" key="6">
    <source>
        <dbReference type="ARBA" id="ARBA00022705"/>
    </source>
</evidence>
<keyword evidence="7" id="KW-0239">DNA-directed DNA polymerase</keyword>
<evidence type="ECO:0000259" key="10">
    <source>
        <dbReference type="Pfam" id="PF02767"/>
    </source>
</evidence>